<name>A0A812CV41_ACAPH</name>
<accession>A0A812CV41</accession>
<keyword evidence="3" id="KW-1185">Reference proteome</keyword>
<feature type="transmembrane region" description="Helical" evidence="1">
    <location>
        <begin position="47"/>
        <end position="66"/>
    </location>
</feature>
<protein>
    <submittedName>
        <fullName evidence="2">Uncharacterized protein</fullName>
    </submittedName>
</protein>
<keyword evidence="1" id="KW-0812">Transmembrane</keyword>
<keyword evidence="1" id="KW-1133">Transmembrane helix</keyword>
<evidence type="ECO:0000256" key="1">
    <source>
        <dbReference type="SAM" id="Phobius"/>
    </source>
</evidence>
<dbReference type="Proteomes" id="UP000597762">
    <property type="component" value="Unassembled WGS sequence"/>
</dbReference>
<proteinExistence type="predicted"/>
<dbReference type="EMBL" id="CAHIKZ030002222">
    <property type="protein sequence ID" value="CAE1283016.1"/>
    <property type="molecule type" value="Genomic_DNA"/>
</dbReference>
<comment type="caution">
    <text evidence="2">The sequence shown here is derived from an EMBL/GenBank/DDBJ whole genome shotgun (WGS) entry which is preliminary data.</text>
</comment>
<gene>
    <name evidence="2" type="ORF">SPHA_43769</name>
</gene>
<evidence type="ECO:0000313" key="3">
    <source>
        <dbReference type="Proteomes" id="UP000597762"/>
    </source>
</evidence>
<dbReference type="AlphaFoldDB" id="A0A812CV41"/>
<organism evidence="2 3">
    <name type="scientific">Acanthosepion pharaonis</name>
    <name type="common">Pharaoh cuttlefish</name>
    <name type="synonym">Sepia pharaonis</name>
    <dbReference type="NCBI Taxonomy" id="158019"/>
    <lineage>
        <taxon>Eukaryota</taxon>
        <taxon>Metazoa</taxon>
        <taxon>Spiralia</taxon>
        <taxon>Lophotrochozoa</taxon>
        <taxon>Mollusca</taxon>
        <taxon>Cephalopoda</taxon>
        <taxon>Coleoidea</taxon>
        <taxon>Decapodiformes</taxon>
        <taxon>Sepiida</taxon>
        <taxon>Sepiina</taxon>
        <taxon>Sepiidae</taxon>
        <taxon>Acanthosepion</taxon>
    </lineage>
</organism>
<sequence length="169" mass="19080">MKISGISLSLIVSLTLSLSLILILSLSLTLSLSYSDNDSLTYPQDLSYFPIILIFPLTLSHYLRHVDKYLLHFPSFSLSLYLSLSSPVLIFSDSLFLFHYLTHTHSLLNPQSYLFLSPSLSPSDTHSLSLSHPLLFSLSFIILLKHSFSLTSSRSFFLFHLSHSLCLSH</sequence>
<feature type="transmembrane region" description="Helical" evidence="1">
    <location>
        <begin position="78"/>
        <end position="101"/>
    </location>
</feature>
<feature type="transmembrane region" description="Helical" evidence="1">
    <location>
        <begin position="126"/>
        <end position="144"/>
    </location>
</feature>
<evidence type="ECO:0000313" key="2">
    <source>
        <dbReference type="EMBL" id="CAE1283016.1"/>
    </source>
</evidence>
<keyword evidence="1" id="KW-0472">Membrane</keyword>
<reference evidence="2" key="1">
    <citation type="submission" date="2021-01" db="EMBL/GenBank/DDBJ databases">
        <authorList>
            <person name="Li R."/>
            <person name="Bekaert M."/>
        </authorList>
    </citation>
    <scope>NUCLEOTIDE SEQUENCE</scope>
    <source>
        <strain evidence="2">Farmed</strain>
    </source>
</reference>